<evidence type="ECO:0000313" key="3">
    <source>
        <dbReference type="EMBL" id="VFT88950.1"/>
    </source>
</evidence>
<feature type="transmembrane region" description="Helical" evidence="1">
    <location>
        <begin position="287"/>
        <end position="306"/>
    </location>
</feature>
<organism evidence="3 4">
    <name type="scientific">Aphanomyces stellatus</name>
    <dbReference type="NCBI Taxonomy" id="120398"/>
    <lineage>
        <taxon>Eukaryota</taxon>
        <taxon>Sar</taxon>
        <taxon>Stramenopiles</taxon>
        <taxon>Oomycota</taxon>
        <taxon>Saprolegniomycetes</taxon>
        <taxon>Saprolegniales</taxon>
        <taxon>Verrucalvaceae</taxon>
        <taxon>Aphanomyces</taxon>
    </lineage>
</organism>
<evidence type="ECO:0000313" key="2">
    <source>
        <dbReference type="EMBL" id="KAF0697208.1"/>
    </source>
</evidence>
<feature type="transmembrane region" description="Helical" evidence="1">
    <location>
        <begin position="318"/>
        <end position="342"/>
    </location>
</feature>
<evidence type="ECO:0000313" key="4">
    <source>
        <dbReference type="Proteomes" id="UP000332933"/>
    </source>
</evidence>
<protein>
    <submittedName>
        <fullName evidence="3">Aste57867_12095 protein</fullName>
    </submittedName>
</protein>
<keyword evidence="1" id="KW-0472">Membrane</keyword>
<feature type="transmembrane region" description="Helical" evidence="1">
    <location>
        <begin position="34"/>
        <end position="60"/>
    </location>
</feature>
<keyword evidence="4" id="KW-1185">Reference proteome</keyword>
<dbReference type="Proteomes" id="UP000332933">
    <property type="component" value="Unassembled WGS sequence"/>
</dbReference>
<reference evidence="3 4" key="1">
    <citation type="submission" date="2019-03" db="EMBL/GenBank/DDBJ databases">
        <authorList>
            <person name="Gaulin E."/>
            <person name="Dumas B."/>
        </authorList>
    </citation>
    <scope>NUCLEOTIDE SEQUENCE [LARGE SCALE GENOMIC DNA]</scope>
    <source>
        <strain evidence="3">CBS 568.67</strain>
    </source>
</reference>
<proteinExistence type="predicted"/>
<feature type="transmembrane region" description="Helical" evidence="1">
    <location>
        <begin position="80"/>
        <end position="102"/>
    </location>
</feature>
<name>A0A485KUM0_9STRA</name>
<feature type="transmembrane region" description="Helical" evidence="1">
    <location>
        <begin position="114"/>
        <end position="135"/>
    </location>
</feature>
<keyword evidence="1" id="KW-0812">Transmembrane</keyword>
<sequence>MHSAFVRCLQMRPRSQRHEFPGVAFEGRDDPLAVLLFGLAQLLFLCTIGIACRVGCRLVGVSVHSQPIQPRRPFPRRSGQGASAFLLILFLLAMVFLVVMFIKNLCRQTSRLSIRWRRAVAFGLGLATAMTILTVQSHQSFVVTSSSRLLSLSGFVVAFGGMHVPRTVGVASTLLFLSFLAGDGCGPHVVVVAVVVVAFVVCSAGRKTLIRFVVAAVVPMCLIHVFISLITNAPTRRMMEKRHAYYDTRGDLGLAKRIDVLAIGILLGLGAGYATTRLAKHPNFPKLLVTLTSCSGAFMITASFVLTNRSRFVHSHGVIFFSVWAIAVLVQTMFMSPSMLILGST</sequence>
<feature type="transmembrane region" description="Helical" evidence="1">
    <location>
        <begin position="212"/>
        <end position="233"/>
    </location>
</feature>
<evidence type="ECO:0000256" key="1">
    <source>
        <dbReference type="SAM" id="Phobius"/>
    </source>
</evidence>
<feature type="transmembrane region" description="Helical" evidence="1">
    <location>
        <begin position="155"/>
        <end position="177"/>
    </location>
</feature>
<dbReference type="AlphaFoldDB" id="A0A485KUM0"/>
<reference evidence="2" key="2">
    <citation type="submission" date="2019-06" db="EMBL/GenBank/DDBJ databases">
        <title>Genomics analysis of Aphanomyces spp. identifies a new class of oomycete effector associated with host adaptation.</title>
        <authorList>
            <person name="Gaulin E."/>
        </authorList>
    </citation>
    <scope>NUCLEOTIDE SEQUENCE</scope>
    <source>
        <strain evidence="2">CBS 578.67</strain>
    </source>
</reference>
<gene>
    <name evidence="3" type="primary">Aste57867_12095</name>
    <name evidence="2" type="ORF">As57867_012050</name>
    <name evidence="3" type="ORF">ASTE57867_12095</name>
</gene>
<keyword evidence="1" id="KW-1133">Transmembrane helix</keyword>
<dbReference type="EMBL" id="VJMH01005339">
    <property type="protein sequence ID" value="KAF0697208.1"/>
    <property type="molecule type" value="Genomic_DNA"/>
</dbReference>
<feature type="transmembrane region" description="Helical" evidence="1">
    <location>
        <begin position="254"/>
        <end position="275"/>
    </location>
</feature>
<accession>A0A485KUM0</accession>
<dbReference type="EMBL" id="CAADRA010005360">
    <property type="protein sequence ID" value="VFT88950.1"/>
    <property type="molecule type" value="Genomic_DNA"/>
</dbReference>